<dbReference type="HOGENOM" id="CLU_2969276_0_0_4"/>
<proteinExistence type="predicted"/>
<sequence>MLRGAKLQATVRGARVAAGPTDIRVQDTKDEPTSVPDAAPLFNARFMRRGTRAARWSN</sequence>
<dbReference type="EMBL" id="CR555306">
    <property type="protein sequence ID" value="CAI09986.1"/>
    <property type="molecule type" value="Genomic_DNA"/>
</dbReference>
<dbReference type="KEGG" id="eba:ebA6748"/>
<reference evidence="1 2" key="1">
    <citation type="journal article" date="2005" name="Arch. Microbiol.">
        <title>The genome sequence of an anaerobic aromatic-degrading denitrifying bacterium, strain EbN1.</title>
        <authorList>
            <person name="Rabus R."/>
            <person name="Kube M."/>
            <person name="Heider J."/>
            <person name="Beck A."/>
            <person name="Heitmann K."/>
            <person name="Widdel F."/>
            <person name="Reinhardt R."/>
        </authorList>
    </citation>
    <scope>NUCLEOTIDE SEQUENCE [LARGE SCALE GENOMIC DNA]</scope>
    <source>
        <strain evidence="1 2">EbN1</strain>
    </source>
</reference>
<name>Q5NY78_AROAE</name>
<evidence type="ECO:0000313" key="2">
    <source>
        <dbReference type="Proteomes" id="UP000006552"/>
    </source>
</evidence>
<dbReference type="STRING" id="76114.ebA6748"/>
<dbReference type="AlphaFoldDB" id="Q5NY78"/>
<keyword evidence="2" id="KW-1185">Reference proteome</keyword>
<dbReference type="Proteomes" id="UP000006552">
    <property type="component" value="Chromosome"/>
</dbReference>
<accession>Q5NY78</accession>
<evidence type="ECO:0000313" key="1">
    <source>
        <dbReference type="EMBL" id="CAI09986.1"/>
    </source>
</evidence>
<organism evidence="1 2">
    <name type="scientific">Aromatoleum aromaticum (strain DSM 19018 / LMG 30748 / EbN1)</name>
    <name type="common">Azoarcus sp. (strain EbN1)</name>
    <dbReference type="NCBI Taxonomy" id="76114"/>
    <lineage>
        <taxon>Bacteria</taxon>
        <taxon>Pseudomonadati</taxon>
        <taxon>Pseudomonadota</taxon>
        <taxon>Betaproteobacteria</taxon>
        <taxon>Rhodocyclales</taxon>
        <taxon>Rhodocyclaceae</taxon>
        <taxon>Aromatoleum</taxon>
    </lineage>
</organism>
<gene>
    <name evidence="1" type="ORF">ebA6748</name>
</gene>
<protein>
    <submittedName>
        <fullName evidence="1">Uncharacterized protein</fullName>
    </submittedName>
</protein>